<sequence length="87" mass="9833">MTLPDWARNGQLDWDEAHPPLRTVFTVENPGPFDGSGIDILLRIRESPARRVQGVNMLLCRNNHPRGRKWGATTGQNVRWQAVTSTV</sequence>
<dbReference type="Proteomes" id="UP000008063">
    <property type="component" value="Unassembled WGS sequence"/>
</dbReference>
<reference evidence="2" key="1">
    <citation type="journal article" date="2011" name="Science">
        <title>The plant cell wall-decomposing machinery underlies the functional diversity of forest fungi.</title>
        <authorList>
            <person name="Eastwood D.C."/>
            <person name="Floudas D."/>
            <person name="Binder M."/>
            <person name="Majcherczyk A."/>
            <person name="Schneider P."/>
            <person name="Aerts A."/>
            <person name="Asiegbu F.O."/>
            <person name="Baker S.E."/>
            <person name="Barry K."/>
            <person name="Bendiksby M."/>
            <person name="Blumentritt M."/>
            <person name="Coutinho P.M."/>
            <person name="Cullen D."/>
            <person name="de Vries R.P."/>
            <person name="Gathman A."/>
            <person name="Goodell B."/>
            <person name="Henrissat B."/>
            <person name="Ihrmark K."/>
            <person name="Kauserud H."/>
            <person name="Kohler A."/>
            <person name="LaButti K."/>
            <person name="Lapidus A."/>
            <person name="Lavin J.L."/>
            <person name="Lee Y.-H."/>
            <person name="Lindquist E."/>
            <person name="Lilly W."/>
            <person name="Lucas S."/>
            <person name="Morin E."/>
            <person name="Murat C."/>
            <person name="Oguiza J.A."/>
            <person name="Park J."/>
            <person name="Pisabarro A.G."/>
            <person name="Riley R."/>
            <person name="Rosling A."/>
            <person name="Salamov A."/>
            <person name="Schmidt O."/>
            <person name="Schmutz J."/>
            <person name="Skrede I."/>
            <person name="Stenlid J."/>
            <person name="Wiebenga A."/>
            <person name="Xie X."/>
            <person name="Kuees U."/>
            <person name="Hibbett D.S."/>
            <person name="Hoffmeister D."/>
            <person name="Hoegberg N."/>
            <person name="Martin F."/>
            <person name="Grigoriev I.V."/>
            <person name="Watkinson S.C."/>
        </authorList>
    </citation>
    <scope>NUCLEOTIDE SEQUENCE [LARGE SCALE GENOMIC DNA]</scope>
    <source>
        <strain evidence="2">strain S7.3</strain>
    </source>
</reference>
<proteinExistence type="predicted"/>
<gene>
    <name evidence="1" type="ORF">SERLA73DRAFT_76344</name>
</gene>
<dbReference type="EMBL" id="GL945484">
    <property type="protein sequence ID" value="EGN96380.1"/>
    <property type="molecule type" value="Genomic_DNA"/>
</dbReference>
<keyword evidence="2" id="KW-1185">Reference proteome</keyword>
<protein>
    <submittedName>
        <fullName evidence="1">Uncharacterized protein</fullName>
    </submittedName>
</protein>
<evidence type="ECO:0000313" key="2">
    <source>
        <dbReference type="Proteomes" id="UP000008063"/>
    </source>
</evidence>
<name>F8Q6Z2_SERL3</name>
<dbReference type="AlphaFoldDB" id="F8Q6Z2"/>
<evidence type="ECO:0000313" key="1">
    <source>
        <dbReference type="EMBL" id="EGN96380.1"/>
    </source>
</evidence>
<dbReference type="HOGENOM" id="CLU_2484694_0_0_1"/>
<dbReference type="InParanoid" id="F8Q6Z2"/>
<organism evidence="2">
    <name type="scientific">Serpula lacrymans var. lacrymans (strain S7.3)</name>
    <name type="common">Dry rot fungus</name>
    <dbReference type="NCBI Taxonomy" id="936435"/>
    <lineage>
        <taxon>Eukaryota</taxon>
        <taxon>Fungi</taxon>
        <taxon>Dikarya</taxon>
        <taxon>Basidiomycota</taxon>
        <taxon>Agaricomycotina</taxon>
        <taxon>Agaricomycetes</taxon>
        <taxon>Agaricomycetidae</taxon>
        <taxon>Boletales</taxon>
        <taxon>Coniophorineae</taxon>
        <taxon>Serpulaceae</taxon>
        <taxon>Serpula</taxon>
    </lineage>
</organism>
<accession>F8Q6Z2</accession>